<evidence type="ECO:0000256" key="5">
    <source>
        <dbReference type="ARBA" id="ARBA00022989"/>
    </source>
</evidence>
<dbReference type="GO" id="GO:0005886">
    <property type="term" value="C:plasma membrane"/>
    <property type="evidence" value="ECO:0007669"/>
    <property type="project" value="UniProtKB-SubCell"/>
</dbReference>
<evidence type="ECO:0000256" key="8">
    <source>
        <dbReference type="RuleBase" id="RU280814"/>
    </source>
</evidence>
<dbReference type="OrthoDB" id="296386at2759"/>
<comment type="caution">
    <text evidence="8">Lacks conserved residue(s) required for the propagation of feature annotation.</text>
</comment>
<dbReference type="InterPro" id="IPR049452">
    <property type="entry name" value="Anoctamin_TM"/>
</dbReference>
<dbReference type="GO" id="GO:0005254">
    <property type="term" value="F:chloride channel activity"/>
    <property type="evidence" value="ECO:0007669"/>
    <property type="project" value="TreeGrafter"/>
</dbReference>
<keyword evidence="4 8" id="KW-0812">Transmembrane</keyword>
<feature type="transmembrane region" description="Helical" evidence="8">
    <location>
        <begin position="441"/>
        <end position="474"/>
    </location>
</feature>
<dbReference type="EMBL" id="CAIIXF020000011">
    <property type="protein sequence ID" value="CAH1800002.1"/>
    <property type="molecule type" value="Genomic_DNA"/>
</dbReference>
<sequence length="492" mass="58411">MSIYYSALDIPNIDEENTKPRVKMETFPEGRNLHFDDGVRRIDFVLAYDTKDEDQEKQQTRTVFERNLQHEGLELEKNIQDDSTICYIKIHVPWETLTRYAEIMKLRVPMEEKLDDVLPTFNLWELMAGVFQRVINWFALDKSLMPPFNKQFTCVYNRHKEYLFAIPSNKETFFLNTQRSMVVDYILRRKRFSDDPNDNMAFGIRKLISDGFYEAAYPLHEGSWKPKSLKPNVRKMLYDHWAHWSNWHKLQPLDYIRYYFGAKIGMYFAWLGFYTYMLIPASIVGLVVFIYGLVTFQDNVPSDDICNKEWNITMCPQCDNRCPFWNLNEACTHSRVSRLFDNGATVFFSIFMTFWGTFFLEFWKRQQASIQYQWNLIHFEDEEEPPRPEYLARMAQNKNIRCKSNPITKQETIEILQDSKYLPPRLQEPHLPFWKTRVPIFVFSFSIMLFLLILALAAVFGVVAYRMAIVAALYLSDNPMFYRNASIITSAT</sequence>
<evidence type="ECO:0000256" key="1">
    <source>
        <dbReference type="ARBA" id="ARBA00004651"/>
    </source>
</evidence>
<name>A0A8S4Q831_OWEFU</name>
<keyword evidence="7" id="KW-0325">Glycoprotein</keyword>
<dbReference type="Proteomes" id="UP000749559">
    <property type="component" value="Unassembled WGS sequence"/>
</dbReference>
<dbReference type="Pfam" id="PF04547">
    <property type="entry name" value="Anoctamin"/>
    <property type="match status" value="1"/>
</dbReference>
<dbReference type="Pfam" id="PF16178">
    <property type="entry name" value="Anoct_dimer"/>
    <property type="match status" value="1"/>
</dbReference>
<accession>A0A8S4Q831</accession>
<evidence type="ECO:0000313" key="11">
    <source>
        <dbReference type="EMBL" id="CAH1800002.1"/>
    </source>
</evidence>
<feature type="domain" description="Anoctamin dimerisation" evidence="10">
    <location>
        <begin position="35"/>
        <end position="253"/>
    </location>
</feature>
<gene>
    <name evidence="11" type="ORF">OFUS_LOCUS23948</name>
</gene>
<evidence type="ECO:0000256" key="3">
    <source>
        <dbReference type="ARBA" id="ARBA00022475"/>
    </source>
</evidence>
<dbReference type="InterPro" id="IPR032394">
    <property type="entry name" value="Anoct_dimer"/>
</dbReference>
<proteinExistence type="inferred from homology"/>
<dbReference type="PANTHER" id="PTHR12308:SF83">
    <property type="entry name" value="ANOCTAMIN"/>
    <property type="match status" value="1"/>
</dbReference>
<evidence type="ECO:0000256" key="6">
    <source>
        <dbReference type="ARBA" id="ARBA00023136"/>
    </source>
</evidence>
<evidence type="ECO:0000259" key="9">
    <source>
        <dbReference type="Pfam" id="PF04547"/>
    </source>
</evidence>
<feature type="non-terminal residue" evidence="11">
    <location>
        <position position="492"/>
    </location>
</feature>
<evidence type="ECO:0000259" key="10">
    <source>
        <dbReference type="Pfam" id="PF16178"/>
    </source>
</evidence>
<dbReference type="InterPro" id="IPR007632">
    <property type="entry name" value="Anoctamin"/>
</dbReference>
<keyword evidence="5 8" id="KW-1133">Transmembrane helix</keyword>
<dbReference type="AlphaFoldDB" id="A0A8S4Q831"/>
<evidence type="ECO:0000256" key="4">
    <source>
        <dbReference type="ARBA" id="ARBA00022692"/>
    </source>
</evidence>
<dbReference type="PANTHER" id="PTHR12308">
    <property type="entry name" value="ANOCTAMIN"/>
    <property type="match status" value="1"/>
</dbReference>
<evidence type="ECO:0000256" key="7">
    <source>
        <dbReference type="ARBA" id="ARBA00023180"/>
    </source>
</evidence>
<keyword evidence="6 8" id="KW-0472">Membrane</keyword>
<keyword evidence="3" id="KW-1003">Cell membrane</keyword>
<feature type="domain" description="Anoctamin transmembrane" evidence="9">
    <location>
        <begin position="256"/>
        <end position="479"/>
    </location>
</feature>
<evidence type="ECO:0000256" key="2">
    <source>
        <dbReference type="ARBA" id="ARBA00009671"/>
    </source>
</evidence>
<comment type="subcellular location">
    <subcellularLocation>
        <location evidence="1">Cell membrane</location>
        <topology evidence="1">Multi-pass membrane protein</topology>
    </subcellularLocation>
    <subcellularLocation>
        <location evidence="8">Membrane</location>
        <topology evidence="8">Multi-pass membrane protein</topology>
    </subcellularLocation>
</comment>
<feature type="transmembrane region" description="Helical" evidence="8">
    <location>
        <begin position="267"/>
        <end position="294"/>
    </location>
</feature>
<evidence type="ECO:0000313" key="12">
    <source>
        <dbReference type="Proteomes" id="UP000749559"/>
    </source>
</evidence>
<protein>
    <recommendedName>
        <fullName evidence="8">Anoctamin</fullName>
    </recommendedName>
</protein>
<feature type="transmembrane region" description="Helical" evidence="8">
    <location>
        <begin position="344"/>
        <end position="363"/>
    </location>
</feature>
<dbReference type="GO" id="GO:0046983">
    <property type="term" value="F:protein dimerization activity"/>
    <property type="evidence" value="ECO:0007669"/>
    <property type="project" value="InterPro"/>
</dbReference>
<comment type="caution">
    <text evidence="11">The sequence shown here is derived from an EMBL/GenBank/DDBJ whole genome shotgun (WGS) entry which is preliminary data.</text>
</comment>
<keyword evidence="12" id="KW-1185">Reference proteome</keyword>
<organism evidence="11 12">
    <name type="scientific">Owenia fusiformis</name>
    <name type="common">Polychaete worm</name>
    <dbReference type="NCBI Taxonomy" id="6347"/>
    <lineage>
        <taxon>Eukaryota</taxon>
        <taxon>Metazoa</taxon>
        <taxon>Spiralia</taxon>
        <taxon>Lophotrochozoa</taxon>
        <taxon>Annelida</taxon>
        <taxon>Polychaeta</taxon>
        <taxon>Sedentaria</taxon>
        <taxon>Canalipalpata</taxon>
        <taxon>Sabellida</taxon>
        <taxon>Oweniida</taxon>
        <taxon>Oweniidae</taxon>
        <taxon>Owenia</taxon>
    </lineage>
</organism>
<reference evidence="11" key="1">
    <citation type="submission" date="2022-03" db="EMBL/GenBank/DDBJ databases">
        <authorList>
            <person name="Martin C."/>
        </authorList>
    </citation>
    <scope>NUCLEOTIDE SEQUENCE</scope>
</reference>
<comment type="similarity">
    <text evidence="2 8">Belongs to the anoctamin family.</text>
</comment>